<accession>A0A160PF07</accession>
<proteinExistence type="predicted"/>
<dbReference type="RefSeq" id="WP_096485387.1">
    <property type="nucleotide sequence ID" value="NZ_AP014809.1"/>
</dbReference>
<evidence type="ECO:0000313" key="1">
    <source>
        <dbReference type="EMBL" id="BAU91186.1"/>
    </source>
</evidence>
<dbReference type="Proteomes" id="UP000218288">
    <property type="component" value="Chromosome"/>
</dbReference>
<gene>
    <name evidence="1" type="ORF">MPPM_2581</name>
</gene>
<sequence length="99" mass="10623">MNEPHELLRRDALTDDALALLADATKAEGRADALAAMPNGCAQAVRAEAARLRRASDVALLLAGFDDTILDALATGSMQKMLHETRQAERRRRALGGGR</sequence>
<protein>
    <submittedName>
        <fullName evidence="1">Uncharacterized protein</fullName>
    </submittedName>
</protein>
<dbReference type="EMBL" id="AP014809">
    <property type="protein sequence ID" value="BAU91186.1"/>
    <property type="molecule type" value="Genomic_DNA"/>
</dbReference>
<name>A0A160PF07_9HYPH</name>
<evidence type="ECO:0000313" key="2">
    <source>
        <dbReference type="Proteomes" id="UP000218288"/>
    </source>
</evidence>
<organism evidence="1 2">
    <name type="scientific">Methylorubrum populi</name>
    <dbReference type="NCBI Taxonomy" id="223967"/>
    <lineage>
        <taxon>Bacteria</taxon>
        <taxon>Pseudomonadati</taxon>
        <taxon>Pseudomonadota</taxon>
        <taxon>Alphaproteobacteria</taxon>
        <taxon>Hyphomicrobiales</taxon>
        <taxon>Methylobacteriaceae</taxon>
        <taxon>Methylorubrum</taxon>
    </lineage>
</organism>
<reference evidence="1 2" key="1">
    <citation type="journal article" date="2016" name="Genome Announc.">
        <title>Complete Genome Sequence of Methylobacterium populi P-1M, Isolated from Pink-Pigmented Household Biofilm.</title>
        <authorList>
            <person name="Morohoshi T."/>
            <person name="Ikeda T."/>
        </authorList>
    </citation>
    <scope>NUCLEOTIDE SEQUENCE [LARGE SCALE GENOMIC DNA]</scope>
    <source>
        <strain evidence="1 2">P-1M</strain>
    </source>
</reference>
<dbReference type="AlphaFoldDB" id="A0A160PF07"/>